<dbReference type="Proteomes" id="UP000887580">
    <property type="component" value="Unplaced"/>
</dbReference>
<sequence length="1746" mass="198720">MTFCRPKYDDDRYDRYNYAFTTNILTIALILICLKQTVGTPIHCWIPAEFDSSWEGYIERYCFIENTYYVNATDTIMPPLVKGANYELRYYQWVSVFLFVQIVLFMMPRNFWSFASERTGLDLYSIYGSLPPDFGKQSELSKRFESIGNNIHELLDFESKVQGRFCYIIPRTSYLTFVYLFYKFLQCANVAFQVYMMNHYLNTTYSFWGYGVFHDLIFNRNWKASGRFPRETICNFIRRDETSSAPIQFPVQCVLMINMFNELLCIAIWVWLTVLACINIYGLIYWSITAFSGQYHNKIVKNFLEYAKVTGAKKLEFSTLGSSDVYFTNGDVNDFIRTRLFKDGITTIRLISKNVGNYDASGIVHAMFEAYKKGEQEEVEESKDDTFAKEIIYALDEEIQFISDAIKNDEPLSAFLGTYLNYGNEQFEYEMNQIGEGIKYEGKSKKVKPNAKNPDNHILIPVDHAKNIADSNKSNNFNDIRTDEIDTTKLEDENGKIEDNKAGQPPPPYFPPYYLSKRSGVHPRPLEFADNDYGDYDTQNGRRTYIPGLPSCIHDCNGIPQPFNIIPSERTAQYAENSLPSYSEISRDIITPINIHSNSSNSLLRRQKRENISDAKISSSQNVRKVDQIKKATKLLRENFFKSITDKTSDIQSAPVSSEIQPLNAIVVPEPESAFKKAVTLLLNDHTFNSLAETSLQKEKEPSTNQRNDTLENDKKGDEVTKLKFPDDKKAELIPLAPDNPASKPDMENKVVKAAEENIKSTNSDINVTSDVSESYYSAEETVKDENENIPELIDHEPIPDYNDPANVVIESSSLNKNPSILPQFNVAEKNGAESKFLEEKSDGHPVEHSQNLKDPFSIKDDDTIDYQTDQSTIHVKSLDVDEEIIAKEIGESTCKIDTKFEKDVIEKCETVEPKSNDQFSTPEESEIPQNCGNSCSTDELIYQTYQPLIHESTTSYGGVMKDGIEDVEIKQKNSIIPFSNAFKDDNKAEKEEDANKFKDVESSDKTLFENGDKEKEMEEKFKAVDQKCDDEPQVSYFKILNFGKNDGNIDEFICQSSDEPHTHEPTKSVDVMKVSDDEIVNDKNIPEKEENATDVKDDKSVDTTMFEDEKSEKNVREKFGHVESGNGKLPSPEESIHSQDFENSSNGNADDQPPTHESETSVNDGIEANEFKDDSKPEKEKTNDVKDVIRDEKALFENVEDEKDAEKKCETVEQKSDNELPAPEEPKLSKVFEDSDNNDSDGSIYQIDRLLVLETKTSMDIVIKDDIKELDEPAFTDDSKPEQEEDANKFKDAEICDTTIFENGEKDESVGEVPDICDLHEDFPIEVYGNIEKTENVIQNVVSDDVLFLPPQINENVIDINVQENAEPDNSEIESDNEHVNFKHVENIDKNEEGDVIDHSEKPFADDLVESIPEESIIPEPQKGMENIMCDSAKASEMLMIVNKFDSDECLDGEMHGLLLENDEAFFQEPAVHDDESLKSALIEEHHDMDNNPLKKADEYEFSANLPSSVENKVGLENAFECVQHTFAPNSVKENPETVFILNDELNGIPPVDSEVKPSLYDEKCLIPPMEAADEDIPFICHQNSSYPENTNGIAFNDMLLFSGNEEEYNSKKDEEIVEFSNVDDFIPSSEVAAEDDTVSIFREKPISQVSDETNQNAFLIDAETKNNGEILKLAKDEDMIPIVEVNQDSDNLISFDPVIEQVVEDLVDHFTTDWIVPDHLIKDESEVKETNFADNKKENDEFGH</sequence>
<protein>
    <submittedName>
        <fullName evidence="2">Innexin</fullName>
    </submittedName>
</protein>
<dbReference type="WBParaSite" id="PS1159_v2.g1788.t2">
    <property type="protein sequence ID" value="PS1159_v2.g1788.t2"/>
    <property type="gene ID" value="PS1159_v2.g1788"/>
</dbReference>
<evidence type="ECO:0000313" key="2">
    <source>
        <dbReference type="WBParaSite" id="PS1159_v2.g1788.t2"/>
    </source>
</evidence>
<accession>A0AC35FKQ2</accession>
<name>A0AC35FKQ2_9BILA</name>
<proteinExistence type="predicted"/>
<evidence type="ECO:0000313" key="1">
    <source>
        <dbReference type="Proteomes" id="UP000887580"/>
    </source>
</evidence>
<organism evidence="1 2">
    <name type="scientific">Panagrolaimus sp. PS1159</name>
    <dbReference type="NCBI Taxonomy" id="55785"/>
    <lineage>
        <taxon>Eukaryota</taxon>
        <taxon>Metazoa</taxon>
        <taxon>Ecdysozoa</taxon>
        <taxon>Nematoda</taxon>
        <taxon>Chromadorea</taxon>
        <taxon>Rhabditida</taxon>
        <taxon>Tylenchina</taxon>
        <taxon>Panagrolaimomorpha</taxon>
        <taxon>Panagrolaimoidea</taxon>
        <taxon>Panagrolaimidae</taxon>
        <taxon>Panagrolaimus</taxon>
    </lineage>
</organism>
<reference evidence="2" key="1">
    <citation type="submission" date="2022-11" db="UniProtKB">
        <authorList>
            <consortium name="WormBaseParasite"/>
        </authorList>
    </citation>
    <scope>IDENTIFICATION</scope>
</reference>